<dbReference type="OrthoDB" id="9848027at2"/>
<organism evidence="1 2">
    <name type="scientific">Beijerinckia indica subsp. indica (strain ATCC 9039 / DSM 1715 / NCIMB 8712)</name>
    <dbReference type="NCBI Taxonomy" id="395963"/>
    <lineage>
        <taxon>Bacteria</taxon>
        <taxon>Pseudomonadati</taxon>
        <taxon>Pseudomonadota</taxon>
        <taxon>Alphaproteobacteria</taxon>
        <taxon>Hyphomicrobiales</taxon>
        <taxon>Beijerinckiaceae</taxon>
        <taxon>Beijerinckia</taxon>
    </lineage>
</organism>
<dbReference type="RefSeq" id="WP_012382858.1">
    <property type="nucleotide sequence ID" value="NC_010580.1"/>
</dbReference>
<dbReference type="Proteomes" id="UP000001695">
    <property type="component" value="Plasmid pBIND01"/>
</dbReference>
<evidence type="ECO:0000313" key="2">
    <source>
        <dbReference type="Proteomes" id="UP000001695"/>
    </source>
</evidence>
<keyword evidence="1" id="KW-0614">Plasmid</keyword>
<name>B2IL45_BEII9</name>
<dbReference type="HOGENOM" id="CLU_2314674_0_0_5"/>
<dbReference type="KEGG" id="bid:Bind_3693"/>
<proteinExistence type="predicted"/>
<protein>
    <submittedName>
        <fullName evidence="1">Uncharacterized protein</fullName>
    </submittedName>
</protein>
<dbReference type="EMBL" id="CP001017">
    <property type="protein sequence ID" value="ACB97245.1"/>
    <property type="molecule type" value="Genomic_DNA"/>
</dbReference>
<dbReference type="AlphaFoldDB" id="B2IL45"/>
<accession>B2IL45</accession>
<gene>
    <name evidence="1" type="ordered locus">Bind_3693</name>
</gene>
<geneLocation type="plasmid" evidence="1 2">
    <name>pBIND01</name>
</geneLocation>
<reference evidence="1 2" key="1">
    <citation type="submission" date="2008-03" db="EMBL/GenBank/DDBJ databases">
        <title>Complete sequence of plasmid1 of Beijerinckia indica subsp. indica ATCC 9039.</title>
        <authorList>
            <consortium name="US DOE Joint Genome Institute"/>
            <person name="Copeland A."/>
            <person name="Lucas S."/>
            <person name="Lapidus A."/>
            <person name="Glavina del Rio T."/>
            <person name="Dalin E."/>
            <person name="Tice H."/>
            <person name="Bruce D."/>
            <person name="Goodwin L."/>
            <person name="Pitluck S."/>
            <person name="LaButti K."/>
            <person name="Schmutz J."/>
            <person name="Larimer F."/>
            <person name="Land M."/>
            <person name="Hauser L."/>
            <person name="Kyrpides N."/>
            <person name="Mikhailova N."/>
            <person name="Dunfield P.F."/>
            <person name="Dedysh S.N."/>
            <person name="Liesack W."/>
            <person name="Saw J.H."/>
            <person name="Alam M."/>
            <person name="Chen Y."/>
            <person name="Murrell J.C."/>
            <person name="Richardson P."/>
        </authorList>
    </citation>
    <scope>NUCLEOTIDE SEQUENCE [LARGE SCALE GENOMIC DNA]</scope>
    <source>
        <strain evidence="2">ATCC 9039 / DSM 1715 / NCIMB 8712</strain>
        <plasmid evidence="1 2">pBIND01</plasmid>
    </source>
</reference>
<evidence type="ECO:0000313" key="1">
    <source>
        <dbReference type="EMBL" id="ACB97245.1"/>
    </source>
</evidence>
<keyword evidence="2" id="KW-1185">Reference proteome</keyword>
<sequence>MAISSTGPEPTTENRLQAIQMVQTEQTAILGTLVKQNALILELLTPPEMDPDRVPLDKLLTDLVRQSKDQLNLLQQILKLLQMGRETPAAPNGQGDARR</sequence>